<reference evidence="5 6" key="1">
    <citation type="submission" date="2020-05" db="EMBL/GenBank/DDBJ databases">
        <title>Identification and distribution of gene clusters putatively required for synthesis of sphingolipid metabolism inhibitors in phylogenetically diverse species of the filamentous fungus Fusarium.</title>
        <authorList>
            <person name="Kim H.-S."/>
            <person name="Busman M."/>
            <person name="Brown D.W."/>
            <person name="Divon H."/>
            <person name="Uhlig S."/>
            <person name="Proctor R.H."/>
        </authorList>
    </citation>
    <scope>NUCLEOTIDE SEQUENCE [LARGE SCALE GENOMIC DNA]</scope>
    <source>
        <strain evidence="5 6">NRRL 20693</strain>
    </source>
</reference>
<dbReference type="InterPro" id="IPR051609">
    <property type="entry name" value="NmrA/Isoflavone_reductase-like"/>
</dbReference>
<dbReference type="EMBL" id="JAAGWQ010000275">
    <property type="protein sequence ID" value="KAF5657624.1"/>
    <property type="molecule type" value="Genomic_DNA"/>
</dbReference>
<evidence type="ECO:0000313" key="5">
    <source>
        <dbReference type="EMBL" id="KAF5657624.1"/>
    </source>
</evidence>
<dbReference type="InterPro" id="IPR001509">
    <property type="entry name" value="Epimerase_deHydtase"/>
</dbReference>
<dbReference type="Proteomes" id="UP000567885">
    <property type="component" value="Unassembled WGS sequence"/>
</dbReference>
<protein>
    <recommendedName>
        <fullName evidence="4">NAD-dependent epimerase/dehydratase domain-containing protein</fullName>
    </recommendedName>
</protein>
<dbReference type="InterPro" id="IPR036291">
    <property type="entry name" value="NAD(P)-bd_dom_sf"/>
</dbReference>
<dbReference type="OrthoDB" id="10000533at2759"/>
<evidence type="ECO:0000256" key="2">
    <source>
        <dbReference type="ARBA" id="ARBA00022857"/>
    </source>
</evidence>
<organism evidence="5 6">
    <name type="scientific">Fusarium heterosporum</name>
    <dbReference type="NCBI Taxonomy" id="42747"/>
    <lineage>
        <taxon>Eukaryota</taxon>
        <taxon>Fungi</taxon>
        <taxon>Dikarya</taxon>
        <taxon>Ascomycota</taxon>
        <taxon>Pezizomycotina</taxon>
        <taxon>Sordariomycetes</taxon>
        <taxon>Hypocreomycetidae</taxon>
        <taxon>Hypocreales</taxon>
        <taxon>Nectriaceae</taxon>
        <taxon>Fusarium</taxon>
        <taxon>Fusarium heterosporum species complex</taxon>
    </lineage>
</organism>
<dbReference type="SUPFAM" id="SSF51735">
    <property type="entry name" value="NAD(P)-binding Rossmann-fold domains"/>
    <property type="match status" value="1"/>
</dbReference>
<evidence type="ECO:0000259" key="4">
    <source>
        <dbReference type="Pfam" id="PF01370"/>
    </source>
</evidence>
<evidence type="ECO:0000256" key="3">
    <source>
        <dbReference type="ARBA" id="ARBA00023002"/>
    </source>
</evidence>
<dbReference type="AlphaFoldDB" id="A0A8H5SPS6"/>
<gene>
    <name evidence="5" type="ORF">FHETE_10326</name>
</gene>
<feature type="domain" description="NAD-dependent epimerase/dehydratase" evidence="4">
    <location>
        <begin position="4"/>
        <end position="74"/>
    </location>
</feature>
<evidence type="ECO:0000313" key="6">
    <source>
        <dbReference type="Proteomes" id="UP000567885"/>
    </source>
</evidence>
<dbReference type="GO" id="GO:0016491">
    <property type="term" value="F:oxidoreductase activity"/>
    <property type="evidence" value="ECO:0007669"/>
    <property type="project" value="UniProtKB-KW"/>
</dbReference>
<keyword evidence="3" id="KW-0560">Oxidoreductase</keyword>
<comment type="similarity">
    <text evidence="1">Belongs to the NmrA-type oxidoreductase family. Isoflavone reductase subfamily.</text>
</comment>
<dbReference type="PANTHER" id="PTHR47706:SF4">
    <property type="entry name" value="NMRA-LIKE DOMAIN-CONTAINING PROTEIN"/>
    <property type="match status" value="1"/>
</dbReference>
<comment type="caution">
    <text evidence="5">The sequence shown here is derived from an EMBL/GenBank/DDBJ whole genome shotgun (WGS) entry which is preliminary data.</text>
</comment>
<keyword evidence="2" id="KW-0521">NADP</keyword>
<evidence type="ECO:0000256" key="1">
    <source>
        <dbReference type="ARBA" id="ARBA00005725"/>
    </source>
</evidence>
<sequence>MVLVAVAGGAGGIGSAIADTLRLSPHHKLIIPTRKVSNTAQASDAFVTVNYGDTNSMVKVFDDNNVHTVISAILVNDSVSSEVESNLVRATNRDRTSKRFIASAWGIQYADTYVFLRDNLDDAESRTTNLEWTRFTNGFFLDYYGPPSCKSYMRRVAWSIDMVNKKAGIPGKVNEPMTFTYSFDVAKFVVAALDLPKWNELMYCYGEKTTWNEFLKQADEARGKRPQCLFVLPKGEVTVLPSNEDVPDFSNRVLEGLMSFWGLDVLEGKFDIPTDKALDHVFPDINPLKNLEGLSNQAK</sequence>
<proteinExistence type="inferred from homology"/>
<accession>A0A8H5SPS6</accession>
<dbReference type="Gene3D" id="3.40.50.720">
    <property type="entry name" value="NAD(P)-binding Rossmann-like Domain"/>
    <property type="match status" value="1"/>
</dbReference>
<keyword evidence="6" id="KW-1185">Reference proteome</keyword>
<name>A0A8H5SPS6_FUSHE</name>
<dbReference type="Pfam" id="PF01370">
    <property type="entry name" value="Epimerase"/>
    <property type="match status" value="1"/>
</dbReference>
<dbReference type="PANTHER" id="PTHR47706">
    <property type="entry name" value="NMRA-LIKE FAMILY PROTEIN"/>
    <property type="match status" value="1"/>
</dbReference>